<dbReference type="Proteomes" id="UP001142292">
    <property type="component" value="Unassembled WGS sequence"/>
</dbReference>
<evidence type="ECO:0000313" key="2">
    <source>
        <dbReference type="Proteomes" id="UP001142292"/>
    </source>
</evidence>
<proteinExistence type="predicted"/>
<reference evidence="1" key="1">
    <citation type="journal article" date="2014" name="Int. J. Syst. Evol. Microbiol.">
        <title>Complete genome of a new Firmicutes species belonging to the dominant human colonic microbiota ('Ruminococcus bicirculans') reveals two chromosomes and a selective capacity to utilize plant glucans.</title>
        <authorList>
            <consortium name="NISC Comparative Sequencing Program"/>
            <person name="Wegmann U."/>
            <person name="Louis P."/>
            <person name="Goesmann A."/>
            <person name="Henrissat B."/>
            <person name="Duncan S.H."/>
            <person name="Flint H.J."/>
        </authorList>
    </citation>
    <scope>NUCLEOTIDE SEQUENCE</scope>
    <source>
        <strain evidence="1">VKM Ac-1246</strain>
    </source>
</reference>
<protein>
    <recommendedName>
        <fullName evidence="3">Gas vesicle protein</fullName>
    </recommendedName>
</protein>
<sequence>MSESAKPSLSSIAEHVLEELEALVGCPAEGVTAIRRDDDGWVVTAEILELERVPETTDVLASYEVTVGEDGEITGYRRVHRYVRAQVEER</sequence>
<keyword evidence="2" id="KW-1185">Reference proteome</keyword>
<comment type="caution">
    <text evidence="1">The sequence shown here is derived from an EMBL/GenBank/DDBJ whole genome shotgun (WGS) entry which is preliminary data.</text>
</comment>
<gene>
    <name evidence="1" type="ORF">GCM10017579_41200</name>
</gene>
<evidence type="ECO:0008006" key="3">
    <source>
        <dbReference type="Google" id="ProtNLM"/>
    </source>
</evidence>
<dbReference type="RefSeq" id="WP_189118600.1">
    <property type="nucleotide sequence ID" value="NZ_BMRK01000007.1"/>
</dbReference>
<name>A0ABQ5T1X5_9ACTN</name>
<evidence type="ECO:0000313" key="1">
    <source>
        <dbReference type="EMBL" id="GLJ70084.1"/>
    </source>
</evidence>
<dbReference type="EMBL" id="BSEL01000010">
    <property type="protein sequence ID" value="GLJ70084.1"/>
    <property type="molecule type" value="Genomic_DNA"/>
</dbReference>
<reference evidence="1" key="2">
    <citation type="submission" date="2023-01" db="EMBL/GenBank/DDBJ databases">
        <authorList>
            <person name="Sun Q."/>
            <person name="Evtushenko L."/>
        </authorList>
    </citation>
    <scope>NUCLEOTIDE SEQUENCE</scope>
    <source>
        <strain evidence="1">VKM Ac-1246</strain>
    </source>
</reference>
<accession>A0ABQ5T1X5</accession>
<dbReference type="Pfam" id="PF05800">
    <property type="entry name" value="GvpO"/>
    <property type="match status" value="1"/>
</dbReference>
<dbReference type="InterPro" id="IPR008634">
    <property type="entry name" value="Gas-vesicle_GvpO"/>
</dbReference>
<dbReference type="PIRSF" id="PIRSF028743">
    <property type="entry name" value="GvpO_protein"/>
    <property type="match status" value="1"/>
</dbReference>
<organism evidence="1 2">
    <name type="scientific">Nocardioides luteus</name>
    <dbReference type="NCBI Taxonomy" id="1844"/>
    <lineage>
        <taxon>Bacteria</taxon>
        <taxon>Bacillati</taxon>
        <taxon>Actinomycetota</taxon>
        <taxon>Actinomycetes</taxon>
        <taxon>Propionibacteriales</taxon>
        <taxon>Nocardioidaceae</taxon>
        <taxon>Nocardioides</taxon>
    </lineage>
</organism>